<evidence type="ECO:0000313" key="3">
    <source>
        <dbReference type="Proteomes" id="UP000598271"/>
    </source>
</evidence>
<evidence type="ECO:0008006" key="4">
    <source>
        <dbReference type="Google" id="ProtNLM"/>
    </source>
</evidence>
<evidence type="ECO:0000313" key="2">
    <source>
        <dbReference type="EMBL" id="GHB78131.1"/>
    </source>
</evidence>
<organism evidence="2 3">
    <name type="scientific">Persicitalea jodogahamensis</name>
    <dbReference type="NCBI Taxonomy" id="402147"/>
    <lineage>
        <taxon>Bacteria</taxon>
        <taxon>Pseudomonadati</taxon>
        <taxon>Bacteroidota</taxon>
        <taxon>Cytophagia</taxon>
        <taxon>Cytophagales</taxon>
        <taxon>Spirosomataceae</taxon>
        <taxon>Persicitalea</taxon>
    </lineage>
</organism>
<accession>A0A8J3G9V3</accession>
<dbReference type="PANTHER" id="PTHR20883:SF48">
    <property type="entry name" value="ECTOINE DIOXYGENASE"/>
    <property type="match status" value="1"/>
</dbReference>
<dbReference type="GO" id="GO:0016706">
    <property type="term" value="F:2-oxoglutarate-dependent dioxygenase activity"/>
    <property type="evidence" value="ECO:0007669"/>
    <property type="project" value="UniProtKB-ARBA"/>
</dbReference>
<dbReference type="Proteomes" id="UP000598271">
    <property type="component" value="Unassembled WGS sequence"/>
</dbReference>
<dbReference type="Gene3D" id="2.60.120.620">
    <property type="entry name" value="q2cbj1_9rhob like domain"/>
    <property type="match status" value="1"/>
</dbReference>
<gene>
    <name evidence="2" type="ORF">GCM10007390_35440</name>
</gene>
<name>A0A8J3G9V3_9BACT</name>
<dbReference type="GO" id="GO:0005506">
    <property type="term" value="F:iron ion binding"/>
    <property type="evidence" value="ECO:0007669"/>
    <property type="project" value="UniProtKB-ARBA"/>
</dbReference>
<dbReference type="SUPFAM" id="SSF51197">
    <property type="entry name" value="Clavaminate synthase-like"/>
    <property type="match status" value="1"/>
</dbReference>
<protein>
    <recommendedName>
        <fullName evidence="4">Phytanoyl-CoA dioxygenase</fullName>
    </recommendedName>
</protein>
<proteinExistence type="predicted"/>
<keyword evidence="3" id="KW-1185">Reference proteome</keyword>
<dbReference type="PANTHER" id="PTHR20883">
    <property type="entry name" value="PHYTANOYL-COA DIOXYGENASE DOMAIN CONTAINING 1"/>
    <property type="match status" value="1"/>
</dbReference>
<dbReference type="EMBL" id="BMXF01000003">
    <property type="protein sequence ID" value="GHB78131.1"/>
    <property type="molecule type" value="Genomic_DNA"/>
</dbReference>
<comment type="cofactor">
    <cofactor evidence="1">
        <name>Fe(2+)</name>
        <dbReference type="ChEBI" id="CHEBI:29033"/>
    </cofactor>
</comment>
<evidence type="ECO:0000256" key="1">
    <source>
        <dbReference type="ARBA" id="ARBA00001954"/>
    </source>
</evidence>
<comment type="caution">
    <text evidence="2">The sequence shown here is derived from an EMBL/GenBank/DDBJ whole genome shotgun (WGS) entry which is preliminary data.</text>
</comment>
<sequence length="345" mass="39747">MFKFSKAIENEYFFVNLYHLNLNFSLRMATTTLNTPWVESPFFEQEIEQAGYDSATEELIRRYAEDGYVVFDPQIDGSVIDAVVNGLKPKFEAEHTNRIQDAWEYNDAVKQIAAAPRVLEVLKLLYRREPIPFQTLNFSTGSQQRTHSDSIHFNSIPERFMCGVWVALEDVHNGNGPLHYYPKSHKLPFYDLSILGLKGSTSKSIEEMLTKYYTRYEDFIAELVENKKLDKKVLNIKKGQALIWSANLLHGGEPISHAGSTRFTQVNHFYFEGCAYYRPMLTDMAIERISIQKVVNIATGKEVKSQYLEKDIDHIGYSYKVYLPAGLMRSLVPSGVRQWVKKLRG</sequence>
<dbReference type="InterPro" id="IPR008775">
    <property type="entry name" value="Phytyl_CoA_dOase-like"/>
</dbReference>
<dbReference type="Pfam" id="PF05721">
    <property type="entry name" value="PhyH"/>
    <property type="match status" value="1"/>
</dbReference>
<dbReference type="AlphaFoldDB" id="A0A8J3G9V3"/>
<reference evidence="2 3" key="1">
    <citation type="journal article" date="2014" name="Int. J. Syst. Evol. Microbiol.">
        <title>Complete genome sequence of Corynebacterium casei LMG S-19264T (=DSM 44701T), isolated from a smear-ripened cheese.</title>
        <authorList>
            <consortium name="US DOE Joint Genome Institute (JGI-PGF)"/>
            <person name="Walter F."/>
            <person name="Albersmeier A."/>
            <person name="Kalinowski J."/>
            <person name="Ruckert C."/>
        </authorList>
    </citation>
    <scope>NUCLEOTIDE SEQUENCE [LARGE SCALE GENOMIC DNA]</scope>
    <source>
        <strain evidence="2 3">KCTC 12866</strain>
    </source>
</reference>